<dbReference type="Pfam" id="PF04463">
    <property type="entry name" value="2-thiour_desulf"/>
    <property type="match status" value="1"/>
</dbReference>
<dbReference type="EMBL" id="ATHI01000009">
    <property type="protein sequence ID" value="EPR34533.1"/>
    <property type="molecule type" value="Genomic_DNA"/>
</dbReference>
<comment type="caution">
    <text evidence="2">The sequence shown here is derived from an EMBL/GenBank/DDBJ whole genome shotgun (WGS) entry which is preliminary data.</text>
</comment>
<dbReference type="PATRIC" id="fig|1121439.3.peg.1128"/>
<dbReference type="RefSeq" id="WP_020886610.1">
    <property type="nucleotide sequence ID" value="NZ_ATHI01000009.1"/>
</dbReference>
<gene>
    <name evidence="2" type="ORF">dsat_2725</name>
</gene>
<keyword evidence="3" id="KW-1185">Reference proteome</keyword>
<name>S7UQD3_9BACT</name>
<dbReference type="InterPro" id="IPR013560">
    <property type="entry name" value="DUF1722"/>
</dbReference>
<dbReference type="PIRSF" id="PIRSF037004">
    <property type="entry name" value="UCP037004"/>
    <property type="match status" value="1"/>
</dbReference>
<evidence type="ECO:0000313" key="3">
    <source>
        <dbReference type="Proteomes" id="UP000014975"/>
    </source>
</evidence>
<sequence length="314" mass="36000">MTLKLGVSACLLGQNVRYDGGHQLDRWIRDTLGAFVSFVPVCPEVESGLPIPREAMRLKGSVEFPRLVGTQSGHDYTQRMQDFCARRVSELEQEDLCGFIFKSKSPSSGMERVKVYNDAGMPEQKGVGFFAREFMKRFPLLPCEEDGRLHDAALRENFLERVFTMKRWRDMLAEGPTLGRLVGFHTRHKLLLRSHSEKHYREMGRMVATGREKPLPQLVHDYQNILMAALALKATPRKHLNVLQHAAGHFKRALTSDEKAELGEVFGHYRDGHVPLIVPITLINHYVRKYSEEYLAAQTYLNPHPIELKLRNHV</sequence>
<proteinExistence type="predicted"/>
<dbReference type="STRING" id="1121439.dsat_2725"/>
<dbReference type="Proteomes" id="UP000014975">
    <property type="component" value="Unassembled WGS sequence"/>
</dbReference>
<accession>S7UQD3</accession>
<dbReference type="InterPro" id="IPR007553">
    <property type="entry name" value="2-thiour_desulf"/>
</dbReference>
<dbReference type="AlphaFoldDB" id="S7UQD3"/>
<dbReference type="OrthoDB" id="495783at2"/>
<dbReference type="eggNOG" id="COG3272">
    <property type="taxonomic scope" value="Bacteria"/>
</dbReference>
<feature type="domain" description="DUF1722" evidence="1">
    <location>
        <begin position="189"/>
        <end position="305"/>
    </location>
</feature>
<protein>
    <recommendedName>
        <fullName evidence="1">DUF1722 domain-containing protein</fullName>
    </recommendedName>
</protein>
<organism evidence="2 3">
    <name type="scientific">Alkalidesulfovibrio alkalitolerans DSM 16529</name>
    <dbReference type="NCBI Taxonomy" id="1121439"/>
    <lineage>
        <taxon>Bacteria</taxon>
        <taxon>Pseudomonadati</taxon>
        <taxon>Thermodesulfobacteriota</taxon>
        <taxon>Desulfovibrionia</taxon>
        <taxon>Desulfovibrionales</taxon>
        <taxon>Desulfovibrionaceae</taxon>
        <taxon>Alkalidesulfovibrio</taxon>
    </lineage>
</organism>
<dbReference type="PANTHER" id="PTHR30087:SF0">
    <property type="entry name" value="INNER MEMBRANE PROTEIN"/>
    <property type="match status" value="1"/>
</dbReference>
<evidence type="ECO:0000259" key="1">
    <source>
        <dbReference type="Pfam" id="PF08349"/>
    </source>
</evidence>
<dbReference type="eggNOG" id="COG1683">
    <property type="taxonomic scope" value="Bacteria"/>
</dbReference>
<dbReference type="Pfam" id="PF08349">
    <property type="entry name" value="DUF1722"/>
    <property type="match status" value="1"/>
</dbReference>
<dbReference type="InterPro" id="IPR017087">
    <property type="entry name" value="UCP037004"/>
</dbReference>
<evidence type="ECO:0000313" key="2">
    <source>
        <dbReference type="EMBL" id="EPR34533.1"/>
    </source>
</evidence>
<dbReference type="PANTHER" id="PTHR30087">
    <property type="entry name" value="INNER MEMBRANE PROTEIN"/>
    <property type="match status" value="1"/>
</dbReference>
<reference evidence="2 3" key="1">
    <citation type="journal article" date="2013" name="Genome Announc.">
        <title>Draft genome sequences for three mercury-methylating, sulfate-reducing bacteria.</title>
        <authorList>
            <person name="Brown S.D."/>
            <person name="Hurt R.A.Jr."/>
            <person name="Gilmour C.C."/>
            <person name="Elias D.A."/>
        </authorList>
    </citation>
    <scope>NUCLEOTIDE SEQUENCE [LARGE SCALE GENOMIC DNA]</scope>
    <source>
        <strain evidence="2 3">DSM 16529</strain>
    </source>
</reference>